<dbReference type="AlphaFoldDB" id="A0AAE1AJQ7"/>
<feature type="region of interest" description="Disordered" evidence="1">
    <location>
        <begin position="61"/>
        <end position="80"/>
    </location>
</feature>
<comment type="caution">
    <text evidence="2">The sequence shown here is derived from an EMBL/GenBank/DDBJ whole genome shotgun (WGS) entry which is preliminary data.</text>
</comment>
<dbReference type="EMBL" id="JAWDGP010001720">
    <property type="protein sequence ID" value="KAK3788868.1"/>
    <property type="molecule type" value="Genomic_DNA"/>
</dbReference>
<organism evidence="2 3">
    <name type="scientific">Elysia crispata</name>
    <name type="common">lettuce slug</name>
    <dbReference type="NCBI Taxonomy" id="231223"/>
    <lineage>
        <taxon>Eukaryota</taxon>
        <taxon>Metazoa</taxon>
        <taxon>Spiralia</taxon>
        <taxon>Lophotrochozoa</taxon>
        <taxon>Mollusca</taxon>
        <taxon>Gastropoda</taxon>
        <taxon>Heterobranchia</taxon>
        <taxon>Euthyneura</taxon>
        <taxon>Panpulmonata</taxon>
        <taxon>Sacoglossa</taxon>
        <taxon>Placobranchoidea</taxon>
        <taxon>Plakobranchidae</taxon>
        <taxon>Elysia</taxon>
    </lineage>
</organism>
<name>A0AAE1AJQ7_9GAST</name>
<sequence length="100" mass="11189">MGRERGDVGEDKLALEDVREGIESVAEQRKKEWLGKGQTITQGHVAKTHELSKKPVETCAKKARNVPQDSARRPSRLSRPTRAVDLSPVIRPVLIDMYSV</sequence>
<reference evidence="2" key="1">
    <citation type="journal article" date="2023" name="G3 (Bethesda)">
        <title>A reference genome for the long-term kleptoplast-retaining sea slug Elysia crispata morphotype clarki.</title>
        <authorList>
            <person name="Eastman K.E."/>
            <person name="Pendleton A.L."/>
            <person name="Shaikh M.A."/>
            <person name="Suttiyut T."/>
            <person name="Ogas R."/>
            <person name="Tomko P."/>
            <person name="Gavelis G."/>
            <person name="Widhalm J.R."/>
            <person name="Wisecaver J.H."/>
        </authorList>
    </citation>
    <scope>NUCLEOTIDE SEQUENCE</scope>
    <source>
        <strain evidence="2">ECLA1</strain>
    </source>
</reference>
<evidence type="ECO:0000313" key="3">
    <source>
        <dbReference type="Proteomes" id="UP001283361"/>
    </source>
</evidence>
<protein>
    <submittedName>
        <fullName evidence="2">Uncharacterized protein</fullName>
    </submittedName>
</protein>
<keyword evidence="3" id="KW-1185">Reference proteome</keyword>
<dbReference type="Proteomes" id="UP001283361">
    <property type="component" value="Unassembled WGS sequence"/>
</dbReference>
<evidence type="ECO:0000313" key="2">
    <source>
        <dbReference type="EMBL" id="KAK3788868.1"/>
    </source>
</evidence>
<evidence type="ECO:0000256" key="1">
    <source>
        <dbReference type="SAM" id="MobiDB-lite"/>
    </source>
</evidence>
<proteinExistence type="predicted"/>
<gene>
    <name evidence="2" type="ORF">RRG08_012194</name>
</gene>
<accession>A0AAE1AJQ7</accession>